<dbReference type="Pfam" id="PF00440">
    <property type="entry name" value="TetR_N"/>
    <property type="match status" value="1"/>
</dbReference>
<keyword evidence="8" id="KW-1185">Reference proteome</keyword>
<dbReference type="Proteomes" id="UP001501455">
    <property type="component" value="Unassembled WGS sequence"/>
</dbReference>
<protein>
    <submittedName>
        <fullName evidence="7">ScbR family autoregulator-binding transcription factor</fullName>
    </submittedName>
</protein>
<feature type="region of interest" description="Disordered" evidence="5">
    <location>
        <begin position="233"/>
        <end position="265"/>
    </location>
</feature>
<keyword evidence="2 4" id="KW-0238">DNA-binding</keyword>
<name>A0ABP6TXI1_9ACTN</name>
<dbReference type="PANTHER" id="PTHR30055">
    <property type="entry name" value="HTH-TYPE TRANSCRIPTIONAL REGULATOR RUTR"/>
    <property type="match status" value="1"/>
</dbReference>
<accession>A0ABP6TXI1</accession>
<evidence type="ECO:0000256" key="5">
    <source>
        <dbReference type="SAM" id="MobiDB-lite"/>
    </source>
</evidence>
<dbReference type="PRINTS" id="PR00455">
    <property type="entry name" value="HTHTETR"/>
</dbReference>
<comment type="caution">
    <text evidence="7">The sequence shown here is derived from an EMBL/GenBank/DDBJ whole genome shotgun (WGS) entry which is preliminary data.</text>
</comment>
<evidence type="ECO:0000256" key="2">
    <source>
        <dbReference type="ARBA" id="ARBA00023125"/>
    </source>
</evidence>
<dbReference type="SUPFAM" id="SSF46689">
    <property type="entry name" value="Homeodomain-like"/>
    <property type="match status" value="1"/>
</dbReference>
<reference evidence="8" key="1">
    <citation type="journal article" date="2019" name="Int. J. Syst. Evol. Microbiol.">
        <title>The Global Catalogue of Microorganisms (GCM) 10K type strain sequencing project: providing services to taxonomists for standard genome sequencing and annotation.</title>
        <authorList>
            <consortium name="The Broad Institute Genomics Platform"/>
            <consortium name="The Broad Institute Genome Sequencing Center for Infectious Disease"/>
            <person name="Wu L."/>
            <person name="Ma J."/>
        </authorList>
    </citation>
    <scope>NUCLEOTIDE SEQUENCE [LARGE SCALE GENOMIC DNA]</scope>
    <source>
        <strain evidence="8">JCM 4816</strain>
    </source>
</reference>
<feature type="domain" description="HTH tetR-type" evidence="6">
    <location>
        <begin position="44"/>
        <end position="104"/>
    </location>
</feature>
<dbReference type="SUPFAM" id="SSF48498">
    <property type="entry name" value="Tetracyclin repressor-like, C-terminal domain"/>
    <property type="match status" value="1"/>
</dbReference>
<dbReference type="InterPro" id="IPR023772">
    <property type="entry name" value="DNA-bd_HTH_TetR-type_CS"/>
</dbReference>
<feature type="DNA-binding region" description="H-T-H motif" evidence="4">
    <location>
        <begin position="67"/>
        <end position="86"/>
    </location>
</feature>
<keyword evidence="1" id="KW-0805">Transcription regulation</keyword>
<feature type="region of interest" description="Disordered" evidence="5">
    <location>
        <begin position="1"/>
        <end position="39"/>
    </location>
</feature>
<dbReference type="InterPro" id="IPR001647">
    <property type="entry name" value="HTH_TetR"/>
</dbReference>
<dbReference type="Gene3D" id="1.10.357.10">
    <property type="entry name" value="Tetracycline Repressor, domain 2"/>
    <property type="match status" value="1"/>
</dbReference>
<dbReference type="InterPro" id="IPR009057">
    <property type="entry name" value="Homeodomain-like_sf"/>
</dbReference>
<evidence type="ECO:0000256" key="3">
    <source>
        <dbReference type="ARBA" id="ARBA00023163"/>
    </source>
</evidence>
<dbReference type="EMBL" id="BAAAXF010000051">
    <property type="protein sequence ID" value="GAA3500062.1"/>
    <property type="molecule type" value="Genomic_DNA"/>
</dbReference>
<evidence type="ECO:0000256" key="4">
    <source>
        <dbReference type="PROSITE-ProRule" id="PRU00335"/>
    </source>
</evidence>
<gene>
    <name evidence="7" type="ORF">GCM10019016_071670</name>
</gene>
<dbReference type="PROSITE" id="PS01081">
    <property type="entry name" value="HTH_TETR_1"/>
    <property type="match status" value="1"/>
</dbReference>
<sequence>MEDERVFSAGRSGGVPAARGRGLGTSGRSEPSSGDGVVKQERALRTRRALIKAAAEEFDRHGYDATSLSRISAVAGLSIGAVTFHFPSKAQLADAVQEEGRSVTLAALSRLTTDATPPLCLVIDLTLELARLMEKEPSVRSAIRLARERPNVEAWSDVWLPTVRGLLDRAYADGQLRTDALPADVTLLVEHLTSGAEAYLRRRMGADPAFESAVAQLKRVWYLALVGVSADETVMPGRPRPRAESGREQPAGFRPDPTIEGEPVG</sequence>
<evidence type="ECO:0000259" key="6">
    <source>
        <dbReference type="PROSITE" id="PS50977"/>
    </source>
</evidence>
<dbReference type="InterPro" id="IPR036271">
    <property type="entry name" value="Tet_transcr_reg_TetR-rel_C_sf"/>
</dbReference>
<organism evidence="7 8">
    <name type="scientific">Streptomyces prasinosporus</name>
    <dbReference type="NCBI Taxonomy" id="68256"/>
    <lineage>
        <taxon>Bacteria</taxon>
        <taxon>Bacillati</taxon>
        <taxon>Actinomycetota</taxon>
        <taxon>Actinomycetes</taxon>
        <taxon>Kitasatosporales</taxon>
        <taxon>Streptomycetaceae</taxon>
        <taxon>Streptomyces</taxon>
        <taxon>Streptomyces albogriseolus group</taxon>
    </lineage>
</organism>
<dbReference type="PROSITE" id="PS50977">
    <property type="entry name" value="HTH_TETR_2"/>
    <property type="match status" value="1"/>
</dbReference>
<proteinExistence type="predicted"/>
<evidence type="ECO:0000313" key="8">
    <source>
        <dbReference type="Proteomes" id="UP001501455"/>
    </source>
</evidence>
<evidence type="ECO:0000313" key="7">
    <source>
        <dbReference type="EMBL" id="GAA3500062.1"/>
    </source>
</evidence>
<keyword evidence="3" id="KW-0804">Transcription</keyword>
<dbReference type="InterPro" id="IPR050109">
    <property type="entry name" value="HTH-type_TetR-like_transc_reg"/>
</dbReference>
<evidence type="ECO:0000256" key="1">
    <source>
        <dbReference type="ARBA" id="ARBA00023015"/>
    </source>
</evidence>
<dbReference type="PANTHER" id="PTHR30055:SF234">
    <property type="entry name" value="HTH-TYPE TRANSCRIPTIONAL REGULATOR BETI"/>
    <property type="match status" value="1"/>
</dbReference>